<gene>
    <name evidence="1" type="ORF">L1987_42961</name>
</gene>
<evidence type="ECO:0000313" key="2">
    <source>
        <dbReference type="Proteomes" id="UP001056120"/>
    </source>
</evidence>
<reference evidence="2" key="1">
    <citation type="journal article" date="2022" name="Mol. Ecol. Resour.">
        <title>The genomes of chicory, endive, great burdock and yacon provide insights into Asteraceae palaeo-polyploidization history and plant inulin production.</title>
        <authorList>
            <person name="Fan W."/>
            <person name="Wang S."/>
            <person name="Wang H."/>
            <person name="Wang A."/>
            <person name="Jiang F."/>
            <person name="Liu H."/>
            <person name="Zhao H."/>
            <person name="Xu D."/>
            <person name="Zhang Y."/>
        </authorList>
    </citation>
    <scope>NUCLEOTIDE SEQUENCE [LARGE SCALE GENOMIC DNA]</scope>
    <source>
        <strain evidence="2">cv. Yunnan</strain>
    </source>
</reference>
<accession>A0ACB9GKF3</accession>
<sequence length="168" mass="19133">MANIKKPDSLQTPSTPKNINKIPAIQSLDDGDGDDDDESPLRPIFCLKRKSAIKEFDDREDCFILDFNPEEDSLDLVEIDRQKNLQDSPDIFLVAERGQVACRDYPHSRHLCVKHPFEKTSHESYCKLCYCFVCDVSAPCKSWSGVCGHCHAIDNEGWKTARKMLRKG</sequence>
<evidence type="ECO:0000313" key="1">
    <source>
        <dbReference type="EMBL" id="KAI3783872.1"/>
    </source>
</evidence>
<protein>
    <submittedName>
        <fullName evidence="1">Uncharacterized protein</fullName>
    </submittedName>
</protein>
<reference evidence="1 2" key="2">
    <citation type="journal article" date="2022" name="Mol. Ecol. Resour.">
        <title>The genomes of chicory, endive, great burdock and yacon provide insights into Asteraceae paleo-polyploidization history and plant inulin production.</title>
        <authorList>
            <person name="Fan W."/>
            <person name="Wang S."/>
            <person name="Wang H."/>
            <person name="Wang A."/>
            <person name="Jiang F."/>
            <person name="Liu H."/>
            <person name="Zhao H."/>
            <person name="Xu D."/>
            <person name="Zhang Y."/>
        </authorList>
    </citation>
    <scope>NUCLEOTIDE SEQUENCE [LARGE SCALE GENOMIC DNA]</scope>
    <source>
        <strain evidence="2">cv. Yunnan</strain>
        <tissue evidence="1">Leaves</tissue>
    </source>
</reference>
<dbReference type="Proteomes" id="UP001056120">
    <property type="component" value="Linkage Group LG14"/>
</dbReference>
<name>A0ACB9GKF3_9ASTR</name>
<organism evidence="1 2">
    <name type="scientific">Smallanthus sonchifolius</name>
    <dbReference type="NCBI Taxonomy" id="185202"/>
    <lineage>
        <taxon>Eukaryota</taxon>
        <taxon>Viridiplantae</taxon>
        <taxon>Streptophyta</taxon>
        <taxon>Embryophyta</taxon>
        <taxon>Tracheophyta</taxon>
        <taxon>Spermatophyta</taxon>
        <taxon>Magnoliopsida</taxon>
        <taxon>eudicotyledons</taxon>
        <taxon>Gunneridae</taxon>
        <taxon>Pentapetalae</taxon>
        <taxon>asterids</taxon>
        <taxon>campanulids</taxon>
        <taxon>Asterales</taxon>
        <taxon>Asteraceae</taxon>
        <taxon>Asteroideae</taxon>
        <taxon>Heliantheae alliance</taxon>
        <taxon>Millerieae</taxon>
        <taxon>Smallanthus</taxon>
    </lineage>
</organism>
<dbReference type="EMBL" id="CM042031">
    <property type="protein sequence ID" value="KAI3783872.1"/>
    <property type="molecule type" value="Genomic_DNA"/>
</dbReference>
<keyword evidence="2" id="KW-1185">Reference proteome</keyword>
<comment type="caution">
    <text evidence="1">The sequence shown here is derived from an EMBL/GenBank/DDBJ whole genome shotgun (WGS) entry which is preliminary data.</text>
</comment>
<proteinExistence type="predicted"/>